<dbReference type="EMBL" id="CAFBLP010000056">
    <property type="protein sequence ID" value="CAB4885164.1"/>
    <property type="molecule type" value="Genomic_DNA"/>
</dbReference>
<sequence>MRPIRLAVVALLAPVLLAACFTGERPTFSTGLADSNDPAVAAVLTLLDAVPAAPLTASYSLLTKFGNVTTPASVAIAAPGERSITIGTIRFLLQAAGPHTCDLTVGRCSSTVDDAQVSDKSLTHDFYAASAASRLRQDSTTMVRPGLASTRLILDQTATCVEVAFTSGTKIYCALDNGLLAYQDTPDLQITMLALTGTTDPAVFNPEATLGS</sequence>
<dbReference type="PROSITE" id="PS51257">
    <property type="entry name" value="PROKAR_LIPOPROTEIN"/>
    <property type="match status" value="1"/>
</dbReference>
<reference evidence="1" key="1">
    <citation type="submission" date="2020-05" db="EMBL/GenBank/DDBJ databases">
        <authorList>
            <person name="Chiriac C."/>
            <person name="Salcher M."/>
            <person name="Ghai R."/>
            <person name="Kavagutti S V."/>
        </authorList>
    </citation>
    <scope>NUCLEOTIDE SEQUENCE</scope>
</reference>
<gene>
    <name evidence="1" type="ORF">UFOPK3376_02060</name>
</gene>
<organism evidence="1">
    <name type="scientific">freshwater metagenome</name>
    <dbReference type="NCBI Taxonomy" id="449393"/>
    <lineage>
        <taxon>unclassified sequences</taxon>
        <taxon>metagenomes</taxon>
        <taxon>ecological metagenomes</taxon>
    </lineage>
</organism>
<evidence type="ECO:0000313" key="1">
    <source>
        <dbReference type="EMBL" id="CAB4885164.1"/>
    </source>
</evidence>
<name>A0A6J7EV10_9ZZZZ</name>
<accession>A0A6J7EV10</accession>
<dbReference type="AlphaFoldDB" id="A0A6J7EV10"/>
<protein>
    <submittedName>
        <fullName evidence="1">Unannotated protein</fullName>
    </submittedName>
</protein>
<proteinExistence type="predicted"/>